<dbReference type="Pfam" id="PF07699">
    <property type="entry name" value="Ephrin_rec_like"/>
    <property type="match status" value="2"/>
</dbReference>
<proteinExistence type="predicted"/>
<evidence type="ECO:0000259" key="6">
    <source>
        <dbReference type="PROSITE" id="PS50026"/>
    </source>
</evidence>
<dbReference type="SMART" id="SM01411">
    <property type="entry name" value="Ephrin_rec_like"/>
    <property type="match status" value="2"/>
</dbReference>
<dbReference type="InterPro" id="IPR036383">
    <property type="entry name" value="TSP1_rpt_sf"/>
</dbReference>
<dbReference type="Pfam" id="PF00090">
    <property type="entry name" value="TSP_1"/>
    <property type="match status" value="1"/>
</dbReference>
<dbReference type="PROSITE" id="PS50092">
    <property type="entry name" value="TSP1"/>
    <property type="match status" value="1"/>
</dbReference>
<dbReference type="SMART" id="SM00209">
    <property type="entry name" value="TSP1"/>
    <property type="match status" value="1"/>
</dbReference>
<dbReference type="PANTHER" id="PTHR22906:SF21">
    <property type="entry name" value="SEMA DOMAIN-CONTAINING PROTEIN"/>
    <property type="match status" value="1"/>
</dbReference>
<organism evidence="7 8">
    <name type="scientific">Ridgeia piscesae</name>
    <name type="common">Tubeworm</name>
    <dbReference type="NCBI Taxonomy" id="27915"/>
    <lineage>
        <taxon>Eukaryota</taxon>
        <taxon>Metazoa</taxon>
        <taxon>Spiralia</taxon>
        <taxon>Lophotrochozoa</taxon>
        <taxon>Annelida</taxon>
        <taxon>Polychaeta</taxon>
        <taxon>Sedentaria</taxon>
        <taxon>Canalipalpata</taxon>
        <taxon>Sabellida</taxon>
        <taxon>Siboglinidae</taxon>
        <taxon>Ridgeia</taxon>
    </lineage>
</organism>
<dbReference type="Gene3D" id="2.20.100.10">
    <property type="entry name" value="Thrombospondin type-1 (TSP1) repeat"/>
    <property type="match status" value="1"/>
</dbReference>
<dbReference type="InterPro" id="IPR052065">
    <property type="entry name" value="Compl_asym_regulator"/>
</dbReference>
<evidence type="ECO:0000256" key="5">
    <source>
        <dbReference type="SAM" id="MobiDB-lite"/>
    </source>
</evidence>
<evidence type="ECO:0000256" key="2">
    <source>
        <dbReference type="ARBA" id="ARBA00022737"/>
    </source>
</evidence>
<dbReference type="InterPro" id="IPR011641">
    <property type="entry name" value="Tyr-kin_ephrin_A/B_rcpt-like"/>
</dbReference>
<dbReference type="SUPFAM" id="SSF82895">
    <property type="entry name" value="TSP-1 type 1 repeat"/>
    <property type="match status" value="1"/>
</dbReference>
<evidence type="ECO:0000256" key="1">
    <source>
        <dbReference type="ARBA" id="ARBA00022536"/>
    </source>
</evidence>
<dbReference type="InterPro" id="IPR000742">
    <property type="entry name" value="EGF"/>
</dbReference>
<dbReference type="PROSITE" id="PS50026">
    <property type="entry name" value="EGF_3"/>
    <property type="match status" value="1"/>
</dbReference>
<keyword evidence="2" id="KW-0677">Repeat</keyword>
<comment type="caution">
    <text evidence="4">Lacks conserved residue(s) required for the propagation of feature annotation.</text>
</comment>
<evidence type="ECO:0000313" key="8">
    <source>
        <dbReference type="Proteomes" id="UP001209878"/>
    </source>
</evidence>
<evidence type="ECO:0000313" key="7">
    <source>
        <dbReference type="EMBL" id="KAK2181034.1"/>
    </source>
</evidence>
<feature type="region of interest" description="Disordered" evidence="5">
    <location>
        <begin position="449"/>
        <end position="474"/>
    </location>
</feature>
<feature type="compositionally biased region" description="Basic residues" evidence="5">
    <location>
        <begin position="60"/>
        <end position="94"/>
    </location>
</feature>
<dbReference type="SMART" id="SM00179">
    <property type="entry name" value="EGF_CA"/>
    <property type="match status" value="1"/>
</dbReference>
<dbReference type="PROSITE" id="PS01187">
    <property type="entry name" value="EGF_CA"/>
    <property type="match status" value="1"/>
</dbReference>
<dbReference type="InterPro" id="IPR000884">
    <property type="entry name" value="TSP1_rpt"/>
</dbReference>
<dbReference type="Proteomes" id="UP001209878">
    <property type="component" value="Unassembled WGS sequence"/>
</dbReference>
<dbReference type="PANTHER" id="PTHR22906">
    <property type="entry name" value="PROPERDIN"/>
    <property type="match status" value="1"/>
</dbReference>
<name>A0AAD9L0Y3_RIDPI</name>
<dbReference type="FunFam" id="2.20.100.10:FF:000001">
    <property type="entry name" value="semaphorin-5A isoform X1"/>
    <property type="match status" value="1"/>
</dbReference>
<dbReference type="AlphaFoldDB" id="A0AAD9L0Y3"/>
<dbReference type="SUPFAM" id="SSF57196">
    <property type="entry name" value="EGF/Laminin"/>
    <property type="match status" value="1"/>
</dbReference>
<dbReference type="InterPro" id="IPR001881">
    <property type="entry name" value="EGF-like_Ca-bd_dom"/>
</dbReference>
<keyword evidence="1 4" id="KW-0245">EGF-like domain</keyword>
<dbReference type="GO" id="GO:0005509">
    <property type="term" value="F:calcium ion binding"/>
    <property type="evidence" value="ECO:0007669"/>
    <property type="project" value="InterPro"/>
</dbReference>
<keyword evidence="8" id="KW-1185">Reference proteome</keyword>
<dbReference type="EMBL" id="JAODUO010000414">
    <property type="protein sequence ID" value="KAK2181034.1"/>
    <property type="molecule type" value="Genomic_DNA"/>
</dbReference>
<reference evidence="7" key="1">
    <citation type="journal article" date="2023" name="Mol. Biol. Evol.">
        <title>Third-Generation Sequencing Reveals the Adaptive Role of the Epigenome in Three Deep-Sea Polychaetes.</title>
        <authorList>
            <person name="Perez M."/>
            <person name="Aroh O."/>
            <person name="Sun Y."/>
            <person name="Lan Y."/>
            <person name="Juniper S.K."/>
            <person name="Young C.R."/>
            <person name="Angers B."/>
            <person name="Qian P.Y."/>
        </authorList>
    </citation>
    <scope>NUCLEOTIDE SEQUENCE</scope>
    <source>
        <strain evidence="7">R07B-5</strain>
    </source>
</reference>
<feature type="domain" description="EGF-like" evidence="6">
    <location>
        <begin position="227"/>
        <end position="255"/>
    </location>
</feature>
<feature type="region of interest" description="Disordered" evidence="5">
    <location>
        <begin position="58"/>
        <end position="94"/>
    </location>
</feature>
<accession>A0AAD9L0Y3</accession>
<protein>
    <recommendedName>
        <fullName evidence="6">EGF-like domain-containing protein</fullName>
    </recommendedName>
</protein>
<dbReference type="Gene3D" id="2.10.50.10">
    <property type="entry name" value="Tumor Necrosis Factor Receptor, subunit A, domain 2"/>
    <property type="match status" value="2"/>
</dbReference>
<dbReference type="Gene3D" id="2.10.25.10">
    <property type="entry name" value="Laminin"/>
    <property type="match status" value="1"/>
</dbReference>
<dbReference type="InterPro" id="IPR009030">
    <property type="entry name" value="Growth_fac_rcpt_cys_sf"/>
</dbReference>
<keyword evidence="3" id="KW-1015">Disulfide bond</keyword>
<dbReference type="SUPFAM" id="SSF57184">
    <property type="entry name" value="Growth factor receptor domain"/>
    <property type="match status" value="1"/>
</dbReference>
<evidence type="ECO:0000256" key="4">
    <source>
        <dbReference type="PROSITE-ProRule" id="PRU00076"/>
    </source>
</evidence>
<sequence length="604" mass="67270">MPAEILYRTDNCSSKAMLRRLQSEFQAKLQVIIRMQSACAFNPGDCIVEDVVASCDNARPARRRRSRRHRYQARTQRHTQPRSRRTRTRTSTRTRRYVPTRQQRYLRQQAQLARRRRMGRHSRRGQFVMPVQLYLATRVPETGGGWPDDLTFDHVVAVCDIGYQFNKNILLCVACGAGTYYDLELEVCALCPLGDYQNEEGQFSCKRCPTGTASVERGATNVTQCVEIDECESNPCVNYGQCQDSHSSYTCAHCEVKVYDCYVHSCQNGGQCEPEGELNYTFDGQWSSWSEWTPCTKSCKGGVTMRNRTCDSPSPSNGGRPCEDAAVEEKVCNLHPCPACRRLRRPYRGSMECVNDTTGDLITCTVQCPAGYDFAGQTFKNAAGDEDRLKREISKQATALTSQLSCIRDGTCKLEPPTVKGCHPRKKRDAPADKYGGLTYVEFEVSITRDSDSSRTTDSSQKEMTQELSRLGDDLSNRSARNDLYVVVDGRKVVIDPDNTTTSNTLECPDGSEASLYGEYCVECSPGSFYNVSAHACIRCDVGSYQPAPAQTECLTCPDGKMTYGRGAVFEMECYDSSNSPPAIPMDYVGDASSGESQCTLSSS</sequence>
<dbReference type="InterPro" id="IPR018097">
    <property type="entry name" value="EGF_Ca-bd_CS"/>
</dbReference>
<evidence type="ECO:0000256" key="3">
    <source>
        <dbReference type="ARBA" id="ARBA00023157"/>
    </source>
</evidence>
<dbReference type="CDD" id="cd00054">
    <property type="entry name" value="EGF_CA"/>
    <property type="match status" value="1"/>
</dbReference>
<gene>
    <name evidence="7" type="ORF">NP493_414g01009</name>
</gene>
<comment type="caution">
    <text evidence="7">The sequence shown here is derived from an EMBL/GenBank/DDBJ whole genome shotgun (WGS) entry which is preliminary data.</text>
</comment>